<feature type="domain" description="Formyl transferase N-terminal" evidence="1">
    <location>
        <begin position="3"/>
        <end position="169"/>
    </location>
</feature>
<dbReference type="Pfam" id="PF00551">
    <property type="entry name" value="Formyl_trans_N"/>
    <property type="match status" value="1"/>
</dbReference>
<dbReference type="InterPro" id="IPR011034">
    <property type="entry name" value="Formyl_transferase-like_C_sf"/>
</dbReference>
<dbReference type="PANTHER" id="PTHR11138">
    <property type="entry name" value="METHIONYL-TRNA FORMYLTRANSFERASE"/>
    <property type="match status" value="1"/>
</dbReference>
<evidence type="ECO:0000259" key="1">
    <source>
        <dbReference type="Pfam" id="PF00551"/>
    </source>
</evidence>
<dbReference type="GO" id="GO:0005829">
    <property type="term" value="C:cytosol"/>
    <property type="evidence" value="ECO:0007669"/>
    <property type="project" value="TreeGrafter"/>
</dbReference>
<dbReference type="Proteomes" id="UP000198561">
    <property type="component" value="Unassembled WGS sequence"/>
</dbReference>
<dbReference type="SUPFAM" id="SSF50486">
    <property type="entry name" value="FMT C-terminal domain-like"/>
    <property type="match status" value="1"/>
</dbReference>
<feature type="domain" description="Formyl transferase C-terminal" evidence="2">
    <location>
        <begin position="203"/>
        <end position="293"/>
    </location>
</feature>
<dbReference type="SUPFAM" id="SSF53328">
    <property type="entry name" value="Formyltransferase"/>
    <property type="match status" value="1"/>
</dbReference>
<accession>A0A1H6H3D1</accession>
<dbReference type="AlphaFoldDB" id="A0A1H6H3D1"/>
<reference evidence="3 4" key="1">
    <citation type="submission" date="2016-10" db="EMBL/GenBank/DDBJ databases">
        <authorList>
            <person name="de Groot N.N."/>
        </authorList>
    </citation>
    <scope>NUCLEOTIDE SEQUENCE [LARGE SCALE GENOMIC DNA]</scope>
    <source>
        <strain evidence="3 4">DSM 23031</strain>
    </source>
</reference>
<dbReference type="EMBL" id="FNWQ01000001">
    <property type="protein sequence ID" value="SEH28655.1"/>
    <property type="molecule type" value="Genomic_DNA"/>
</dbReference>
<dbReference type="Pfam" id="PF02911">
    <property type="entry name" value="Formyl_trans_C"/>
    <property type="match status" value="1"/>
</dbReference>
<evidence type="ECO:0000313" key="4">
    <source>
        <dbReference type="Proteomes" id="UP000198561"/>
    </source>
</evidence>
<dbReference type="OrthoDB" id="9802815at2"/>
<evidence type="ECO:0000313" key="3">
    <source>
        <dbReference type="EMBL" id="SEH28655.1"/>
    </source>
</evidence>
<proteinExistence type="predicted"/>
<name>A0A1H6H3D1_CHRCI</name>
<dbReference type="InterPro" id="IPR005793">
    <property type="entry name" value="Formyl_trans_C"/>
</dbReference>
<dbReference type="InterPro" id="IPR036477">
    <property type="entry name" value="Formyl_transf_N_sf"/>
</dbReference>
<gene>
    <name evidence="3" type="ORF">SAMN05421593_0774</name>
</gene>
<protein>
    <submittedName>
        <fullName evidence="3">Methionyl-tRNA formyltransferase</fullName>
    </submittedName>
</protein>
<dbReference type="PANTHER" id="PTHR11138:SF5">
    <property type="entry name" value="METHIONYL-TRNA FORMYLTRANSFERASE, MITOCHONDRIAL"/>
    <property type="match status" value="1"/>
</dbReference>
<organism evidence="3 4">
    <name type="scientific">Chryseobacterium culicis</name>
    <dbReference type="NCBI Taxonomy" id="680127"/>
    <lineage>
        <taxon>Bacteria</taxon>
        <taxon>Pseudomonadati</taxon>
        <taxon>Bacteroidota</taxon>
        <taxon>Flavobacteriia</taxon>
        <taxon>Flavobacteriales</taxon>
        <taxon>Weeksellaceae</taxon>
        <taxon>Chryseobacterium group</taxon>
        <taxon>Chryseobacterium</taxon>
    </lineage>
</organism>
<dbReference type="GO" id="GO:0004479">
    <property type="term" value="F:methionyl-tRNA formyltransferase activity"/>
    <property type="evidence" value="ECO:0007669"/>
    <property type="project" value="TreeGrafter"/>
</dbReference>
<evidence type="ECO:0000259" key="2">
    <source>
        <dbReference type="Pfam" id="PF02911"/>
    </source>
</evidence>
<dbReference type="STRING" id="680127.SAMN05421593_0774"/>
<dbReference type="Gene3D" id="3.40.50.12230">
    <property type="match status" value="1"/>
</dbReference>
<sequence length="319" mass="36202">MYRILVIGAVNSTARIIQKLISHKLEIVGVLGHEPKDKNKVSGWADLASLCLNSGVDYKSFVKINDEENLNWAREKNVDIIFAVGFSQLLYYQWFSVAKLGCIGFHPTKLPLGRGRAPLAWVTLEQTHGSATFFLMGKGADDGPIFAQSIFKIEENDDAGSVETKILDHIDIALDQWLPELKDGLWNPVPQCEHLASYYGVRKEEDGLINWNDNAQYINRLIKAASKPHPGAYTYCKDEKITVWSCRLEKDLQFKGVIGRVLLKNEKQECLIQTGEGLLWIEDYEFKEQPVIQINVGDKLGYSIEDEIYRIKTILKNNK</sequence>
<dbReference type="InterPro" id="IPR002376">
    <property type="entry name" value="Formyl_transf_N"/>
</dbReference>
<keyword evidence="3" id="KW-0808">Transferase</keyword>
<dbReference type="RefSeq" id="WP_089689972.1">
    <property type="nucleotide sequence ID" value="NZ_FNWQ01000001.1"/>
</dbReference>